<dbReference type="Proteomes" id="UP000249464">
    <property type="component" value="Unassembled WGS sequence"/>
</dbReference>
<sequence>MSKFAGRLWLSFRGSSVSRTRAGISPSTLPQHWVSSALPAVAAPVFAAYLCHLLPRLDLPSDTNTLPPSLLPCQTTTDSCPLRTPLLLNLPYWITTLATQRASVQGWSPFITCVTLSKQSVLFLSSSRPPLKINTATRLVPRYLAALL</sequence>
<gene>
    <name evidence="1" type="primary">BQ5605_C001g00234</name>
    <name evidence="1" type="ORF">BQ5605_C001G00234</name>
</gene>
<name>A0A2X0MX61_9BASI</name>
<protein>
    <submittedName>
        <fullName evidence="1">BQ5605_C001g00234 protein</fullName>
    </submittedName>
</protein>
<dbReference type="EMBL" id="FQNC01000043">
    <property type="protein sequence ID" value="SGY45017.1"/>
    <property type="molecule type" value="Genomic_DNA"/>
</dbReference>
<accession>A0A2X0MX61</accession>
<proteinExistence type="predicted"/>
<evidence type="ECO:0000313" key="2">
    <source>
        <dbReference type="Proteomes" id="UP000249464"/>
    </source>
</evidence>
<reference evidence="1 2" key="1">
    <citation type="submission" date="2016-11" db="EMBL/GenBank/DDBJ databases">
        <authorList>
            <person name="Jaros S."/>
            <person name="Januszkiewicz K."/>
            <person name="Wedrychowicz H."/>
        </authorList>
    </citation>
    <scope>NUCLEOTIDE SEQUENCE [LARGE SCALE GENOMIC DNA]</scope>
</reference>
<keyword evidence="2" id="KW-1185">Reference proteome</keyword>
<dbReference type="AlphaFoldDB" id="A0A2X0MX61"/>
<evidence type="ECO:0000313" key="1">
    <source>
        <dbReference type="EMBL" id="SGY45017.1"/>
    </source>
</evidence>
<organism evidence="1 2">
    <name type="scientific">Microbotryum silenes-dioicae</name>
    <dbReference type="NCBI Taxonomy" id="796604"/>
    <lineage>
        <taxon>Eukaryota</taxon>
        <taxon>Fungi</taxon>
        <taxon>Dikarya</taxon>
        <taxon>Basidiomycota</taxon>
        <taxon>Pucciniomycotina</taxon>
        <taxon>Microbotryomycetes</taxon>
        <taxon>Microbotryales</taxon>
        <taxon>Microbotryaceae</taxon>
        <taxon>Microbotryum</taxon>
    </lineage>
</organism>